<dbReference type="InterPro" id="IPR040777">
    <property type="entry name" value="DUF5591"/>
</dbReference>
<sequence>MTEYFEVHERDSAARLGELRLNQSRQTPALVDDVLEDAGSLWASDRDVPESDESSLTVLPHRSLPGGTPDEVQDTFAVEYPDVEYPSAAAVSPETAGDYGADAYVLSNAQEISGHANAFVDTIIETRDAIPADTALYLAGVATPANAAILAYAGVDLVDADRAVVKGTQGKYLTTDGERFLSALDELPCSCPACQVPRDSFDREACTEHNKNVLRAELRRIRQRIREGRLRDYIEGQSRHEQWHTAVFRRLDQQYGYLEERTPVVRQADLTAATDDTLSRVEIQRFAKRVTTRYHNRFDNPLVLVPCSARKPYSESQSHSQFHDAVQFRAHTVSMTSPIGVVPQELELTYPAQHYDTVVTGEWSPTERDFVANVLEAYLKRNEYPRIIAHVSCEGYRDICERVEDTLGLDFEYTAVDHPTATESLANLASTLADELKYSKREREHNTIRAVADYQFGDGAGDELFGEFQTGARYPKLRVNSSDGEQLAMLVAGYGVLSLTPAGARRWVDSNVPTKRIEIDAFVPHGSVLAPGVVDASPEIRPGDEVVIEGPKAFGVGRAAMSGSAMVESSRGIASSVRHVEEQ</sequence>
<comment type="similarity">
    <text evidence="2">Belongs to the archaeosine synthase type 1 family.</text>
</comment>
<reference evidence="5 6" key="1">
    <citation type="journal article" date="2014" name="Int. J. Syst. Evol. Microbiol.">
        <title>Complete genome sequence of Corynebacterium casei LMG S-19264T (=DSM 44701T), isolated from a smear-ripened cheese.</title>
        <authorList>
            <consortium name="US DOE Joint Genome Institute (JGI-PGF)"/>
            <person name="Walter F."/>
            <person name="Albersmeier A."/>
            <person name="Kalinowski J."/>
            <person name="Ruckert C."/>
        </authorList>
    </citation>
    <scope>NUCLEOTIDE SEQUENCE [LARGE SCALE GENOMIC DNA]</scope>
    <source>
        <strain evidence="5 6">CGMCC 4.7215</strain>
    </source>
</reference>
<dbReference type="Pfam" id="PF17884">
    <property type="entry name" value="DUF5591"/>
    <property type="match status" value="1"/>
</dbReference>
<gene>
    <name evidence="5" type="primary">arcS</name>
    <name evidence="5" type="ORF">ACFQJ7_14340</name>
</gene>
<keyword evidence="5" id="KW-0808">Transferase</keyword>
<dbReference type="InterPro" id="IPR036511">
    <property type="entry name" value="TGT-like_sf"/>
</dbReference>
<evidence type="ECO:0000259" key="4">
    <source>
        <dbReference type="SMART" id="SM00359"/>
    </source>
</evidence>
<dbReference type="PANTHER" id="PTHR46499">
    <property type="entry name" value="QUEUINE TRNA-RIBOSYLTRANSFERASE"/>
    <property type="match status" value="1"/>
</dbReference>
<accession>A0ABD5XB91</accession>
<comment type="pathway">
    <text evidence="1">tRNA modification; archaeosine-tRNA biosynthesis.</text>
</comment>
<dbReference type="InterPro" id="IPR002478">
    <property type="entry name" value="PUA"/>
</dbReference>
<dbReference type="CDD" id="cd21149">
    <property type="entry name" value="PUA_archaeosine_TGT"/>
    <property type="match status" value="1"/>
</dbReference>
<keyword evidence="5" id="KW-0032">Aminotransferase</keyword>
<dbReference type="SUPFAM" id="SSF51713">
    <property type="entry name" value="tRNA-guanine transglycosylase"/>
    <property type="match status" value="1"/>
</dbReference>
<dbReference type="EC" id="2.6.1.97" evidence="5"/>
<dbReference type="Gene3D" id="3.40.50.10630">
    <property type="entry name" value="Uracil-DNA glycosylase-like"/>
    <property type="match status" value="1"/>
</dbReference>
<evidence type="ECO:0000313" key="6">
    <source>
        <dbReference type="Proteomes" id="UP001596414"/>
    </source>
</evidence>
<dbReference type="SMART" id="SM00359">
    <property type="entry name" value="PUA"/>
    <property type="match status" value="1"/>
</dbReference>
<dbReference type="Pfam" id="PF01472">
    <property type="entry name" value="PUA"/>
    <property type="match status" value="1"/>
</dbReference>
<dbReference type="EMBL" id="JBHSZQ010000049">
    <property type="protein sequence ID" value="MFC7127184.1"/>
    <property type="molecule type" value="Genomic_DNA"/>
</dbReference>
<dbReference type="InterPro" id="IPR050076">
    <property type="entry name" value="ArchSynthase1/Queuine_TRR"/>
</dbReference>
<evidence type="ECO:0000256" key="1">
    <source>
        <dbReference type="ARBA" id="ARBA00005030"/>
    </source>
</evidence>
<evidence type="ECO:0000313" key="5">
    <source>
        <dbReference type="EMBL" id="MFC7127184.1"/>
    </source>
</evidence>
<evidence type="ECO:0000256" key="3">
    <source>
        <dbReference type="ARBA" id="ARBA00022694"/>
    </source>
</evidence>
<dbReference type="SUPFAM" id="SSF88697">
    <property type="entry name" value="PUA domain-like"/>
    <property type="match status" value="1"/>
</dbReference>
<dbReference type="GO" id="GO:0008033">
    <property type="term" value="P:tRNA processing"/>
    <property type="evidence" value="ECO:0007669"/>
    <property type="project" value="UniProtKB-KW"/>
</dbReference>
<dbReference type="Gene3D" id="2.30.130.10">
    <property type="entry name" value="PUA domain"/>
    <property type="match status" value="1"/>
</dbReference>
<dbReference type="NCBIfam" id="NF040592">
    <property type="entry name" value="tRNA_mod_ArcS"/>
    <property type="match status" value="1"/>
</dbReference>
<proteinExistence type="inferred from homology"/>
<dbReference type="InterPro" id="IPR002616">
    <property type="entry name" value="tRNA_ribo_trans-like"/>
</dbReference>
<dbReference type="SUPFAM" id="SSF88802">
    <property type="entry name" value="Pre-PUA domain"/>
    <property type="match status" value="1"/>
</dbReference>
<dbReference type="InterPro" id="IPR004521">
    <property type="entry name" value="Uncharacterised_CHP00451"/>
</dbReference>
<dbReference type="Proteomes" id="UP001596414">
    <property type="component" value="Unassembled WGS sequence"/>
</dbReference>
<dbReference type="NCBIfam" id="TIGR00451">
    <property type="entry name" value="unchar_dom_2"/>
    <property type="match status" value="1"/>
</dbReference>
<comment type="caution">
    <text evidence="5">The sequence shown here is derived from an EMBL/GenBank/DDBJ whole genome shotgun (WGS) entry which is preliminary data.</text>
</comment>
<dbReference type="Gene3D" id="3.10.450.90">
    <property type="entry name" value="ArcTGT, C2 domain"/>
    <property type="match status" value="1"/>
</dbReference>
<dbReference type="InterPro" id="IPR038250">
    <property type="entry name" value="TGT_C2_sf"/>
</dbReference>
<dbReference type="Gene3D" id="3.20.20.105">
    <property type="entry name" value="Queuine tRNA-ribosyltransferase-like"/>
    <property type="match status" value="1"/>
</dbReference>
<dbReference type="Pfam" id="PF14810">
    <property type="entry name" value="TGT_C2"/>
    <property type="match status" value="1"/>
</dbReference>
<dbReference type="GO" id="GO:0002948">
    <property type="term" value="F:archaeosine synthase activity"/>
    <property type="evidence" value="ECO:0007669"/>
    <property type="project" value="UniProtKB-EC"/>
</dbReference>
<dbReference type="GO" id="GO:0008483">
    <property type="term" value="F:transaminase activity"/>
    <property type="evidence" value="ECO:0007669"/>
    <property type="project" value="UniProtKB-KW"/>
</dbReference>
<keyword evidence="3" id="KW-0819">tRNA processing</keyword>
<dbReference type="InterPro" id="IPR029402">
    <property type="entry name" value="TGT_C2"/>
</dbReference>
<name>A0ABD5XB91_9EURY</name>
<dbReference type="PROSITE" id="PS50890">
    <property type="entry name" value="PUA"/>
    <property type="match status" value="1"/>
</dbReference>
<dbReference type="InterPro" id="IPR015947">
    <property type="entry name" value="PUA-like_sf"/>
</dbReference>
<dbReference type="InterPro" id="IPR053418">
    <property type="entry name" value="Archaeosine_synthase_1"/>
</dbReference>
<dbReference type="InterPro" id="IPR036895">
    <property type="entry name" value="Uracil-DNA_glycosylase-like_sf"/>
</dbReference>
<dbReference type="SUPFAM" id="SSF52141">
    <property type="entry name" value="Uracil-DNA glycosylase-like"/>
    <property type="match status" value="1"/>
</dbReference>
<dbReference type="AlphaFoldDB" id="A0ABD5XB91"/>
<protein>
    <submittedName>
        <fullName evidence="5">Archaeosine synthase subunit alpha</fullName>
        <ecNumber evidence="5">2.6.1.97</ecNumber>
    </submittedName>
</protein>
<dbReference type="RefSeq" id="WP_267636681.1">
    <property type="nucleotide sequence ID" value="NZ_JAODIY010000005.1"/>
</dbReference>
<feature type="domain" description="PUA" evidence="4">
    <location>
        <begin position="515"/>
        <end position="582"/>
    </location>
</feature>
<dbReference type="Pfam" id="PF01702">
    <property type="entry name" value="TGT"/>
    <property type="match status" value="1"/>
</dbReference>
<dbReference type="PANTHER" id="PTHR46499:SF2">
    <property type="entry name" value="ARCHAEOSINE SYNTHASE"/>
    <property type="match status" value="1"/>
</dbReference>
<dbReference type="InterPro" id="IPR036974">
    <property type="entry name" value="PUA_sf"/>
</dbReference>
<organism evidence="5 6">
    <name type="scientific">Halovenus rubra</name>
    <dbReference type="NCBI Taxonomy" id="869890"/>
    <lineage>
        <taxon>Archaea</taxon>
        <taxon>Methanobacteriati</taxon>
        <taxon>Methanobacteriota</taxon>
        <taxon>Stenosarchaea group</taxon>
        <taxon>Halobacteria</taxon>
        <taxon>Halobacteriales</taxon>
        <taxon>Haloarculaceae</taxon>
        <taxon>Halovenus</taxon>
    </lineage>
</organism>
<evidence type="ECO:0000256" key="2">
    <source>
        <dbReference type="ARBA" id="ARBA00008906"/>
    </source>
</evidence>